<evidence type="ECO:0000256" key="7">
    <source>
        <dbReference type="SAM" id="SignalP"/>
    </source>
</evidence>
<feature type="signal peptide" evidence="7">
    <location>
        <begin position="1"/>
        <end position="18"/>
    </location>
</feature>
<dbReference type="AlphaFoldDB" id="T1JZ99"/>
<dbReference type="Proteomes" id="UP000015104">
    <property type="component" value="Unassembled WGS sequence"/>
</dbReference>
<evidence type="ECO:0000313" key="10">
    <source>
        <dbReference type="Proteomes" id="UP000015104"/>
    </source>
</evidence>
<protein>
    <recommendedName>
        <fullName evidence="6">Selenoprotein F</fullName>
    </recommendedName>
</protein>
<dbReference type="eggNOG" id="KOG3384">
    <property type="taxonomic scope" value="Eukaryota"/>
</dbReference>
<gene>
    <name evidence="9" type="primary">107372278</name>
</gene>
<dbReference type="InterPro" id="IPR039992">
    <property type="entry name" value="Sep15_SelM"/>
</dbReference>
<dbReference type="HOGENOM" id="CLU_119280_1_0_1"/>
<dbReference type="OrthoDB" id="1910009at2759"/>
<dbReference type="GO" id="GO:0016491">
    <property type="term" value="F:oxidoreductase activity"/>
    <property type="evidence" value="ECO:0007669"/>
    <property type="project" value="TreeGrafter"/>
</dbReference>
<comment type="similarity">
    <text evidence="2">Belongs to the selenoprotein M/F family.</text>
</comment>
<dbReference type="GO" id="GO:0051084">
    <property type="term" value="P:'de novo' post-translational protein folding"/>
    <property type="evidence" value="ECO:0007669"/>
    <property type="project" value="UniProtKB-ARBA"/>
</dbReference>
<dbReference type="InterPro" id="IPR014912">
    <property type="entry name" value="Sep15_SelM_dom"/>
</dbReference>
<dbReference type="SUPFAM" id="SSF52833">
    <property type="entry name" value="Thioredoxin-like"/>
    <property type="match status" value="1"/>
</dbReference>
<feature type="domain" description="Selenoprotein F/M" evidence="8">
    <location>
        <begin position="75"/>
        <end position="150"/>
    </location>
</feature>
<evidence type="ECO:0000256" key="1">
    <source>
        <dbReference type="ARBA" id="ARBA00004319"/>
    </source>
</evidence>
<dbReference type="EnsemblMetazoa" id="tetur03g03190.1">
    <property type="protein sequence ID" value="tetur03g03190.1"/>
    <property type="gene ID" value="tetur03g03190"/>
</dbReference>
<keyword evidence="10" id="KW-1185">Reference proteome</keyword>
<evidence type="ECO:0000256" key="4">
    <source>
        <dbReference type="ARBA" id="ARBA00022824"/>
    </source>
</evidence>
<feature type="chain" id="PRO_5004580825" description="Selenoprotein F" evidence="7">
    <location>
        <begin position="19"/>
        <end position="150"/>
    </location>
</feature>
<dbReference type="InterPro" id="IPR038219">
    <property type="entry name" value="Sep15/SelM_sf"/>
</dbReference>
<dbReference type="GO" id="GO:0005788">
    <property type="term" value="C:endoplasmic reticulum lumen"/>
    <property type="evidence" value="ECO:0007669"/>
    <property type="project" value="UniProtKB-SubCell"/>
</dbReference>
<keyword evidence="3 7" id="KW-0732">Signal</keyword>
<reference evidence="10" key="1">
    <citation type="submission" date="2011-08" db="EMBL/GenBank/DDBJ databases">
        <authorList>
            <person name="Rombauts S."/>
        </authorList>
    </citation>
    <scope>NUCLEOTIDE SEQUENCE</scope>
    <source>
        <strain evidence="10">London</strain>
    </source>
</reference>
<dbReference type="OMA" id="IKPHCKQ"/>
<dbReference type="PANTHER" id="PTHR13077:SF6">
    <property type="entry name" value="SELENOPROTEIN F"/>
    <property type="match status" value="1"/>
</dbReference>
<reference evidence="9" key="2">
    <citation type="submission" date="2015-06" db="UniProtKB">
        <authorList>
            <consortium name="EnsemblMetazoa"/>
        </authorList>
    </citation>
    <scope>IDENTIFICATION</scope>
</reference>
<dbReference type="EMBL" id="CAEY01001119">
    <property type="status" value="NOT_ANNOTATED_CDS"/>
    <property type="molecule type" value="Genomic_DNA"/>
</dbReference>
<evidence type="ECO:0000313" key="9">
    <source>
        <dbReference type="EnsemblMetazoa" id="tetur03g03190.1"/>
    </source>
</evidence>
<keyword evidence="5" id="KW-0712">Selenocysteine</keyword>
<evidence type="ECO:0000256" key="6">
    <source>
        <dbReference type="ARBA" id="ARBA00040775"/>
    </source>
</evidence>
<dbReference type="FunFam" id="3.40.30.50:FF:000001">
    <property type="entry name" value="15 kDa selenoprotein"/>
    <property type="match status" value="1"/>
</dbReference>
<dbReference type="PANTHER" id="PTHR13077">
    <property type="entry name" value="SELENOPROTEIN F"/>
    <property type="match status" value="1"/>
</dbReference>
<keyword evidence="4" id="KW-0256">Endoplasmic reticulum</keyword>
<dbReference type="Pfam" id="PF08806">
    <property type="entry name" value="Sep15_SelM"/>
    <property type="match status" value="1"/>
</dbReference>
<proteinExistence type="inferred from homology"/>
<evidence type="ECO:0000256" key="5">
    <source>
        <dbReference type="ARBA" id="ARBA00022933"/>
    </source>
</evidence>
<accession>T1JZ99</accession>
<sequence>MNILLWLSSFVLIVTVSASNQLSDEECTRLGFRREELTRKRCLELAKFGLNTIKEDCLRCVKEDAKSSLRKKYTKARLEVCGCNLANYPQIQAFIKSDRPKQYENLAIKWVRGTLPTMKLLDENGNLAEELSLTKWDTDTVTEFLDEHLK</sequence>
<evidence type="ECO:0000256" key="3">
    <source>
        <dbReference type="ARBA" id="ARBA00022729"/>
    </source>
</evidence>
<evidence type="ECO:0000256" key="2">
    <source>
        <dbReference type="ARBA" id="ARBA00005742"/>
    </source>
</evidence>
<comment type="subcellular location">
    <subcellularLocation>
        <location evidence="1">Endoplasmic reticulum lumen</location>
    </subcellularLocation>
</comment>
<name>T1JZ99_TETUR</name>
<dbReference type="STRING" id="32264.T1JZ99"/>
<evidence type="ECO:0000259" key="8">
    <source>
        <dbReference type="Pfam" id="PF08806"/>
    </source>
</evidence>
<dbReference type="Gene3D" id="3.40.30.50">
    <property type="entry name" value="Sep15/SelM thioredoxin-like domain, active-site redox motif"/>
    <property type="match status" value="1"/>
</dbReference>
<dbReference type="InterPro" id="IPR036249">
    <property type="entry name" value="Thioredoxin-like_sf"/>
</dbReference>
<dbReference type="KEGG" id="tut:107372278"/>
<organism evidence="9 10">
    <name type="scientific">Tetranychus urticae</name>
    <name type="common">Two-spotted spider mite</name>
    <dbReference type="NCBI Taxonomy" id="32264"/>
    <lineage>
        <taxon>Eukaryota</taxon>
        <taxon>Metazoa</taxon>
        <taxon>Ecdysozoa</taxon>
        <taxon>Arthropoda</taxon>
        <taxon>Chelicerata</taxon>
        <taxon>Arachnida</taxon>
        <taxon>Acari</taxon>
        <taxon>Acariformes</taxon>
        <taxon>Trombidiformes</taxon>
        <taxon>Prostigmata</taxon>
        <taxon>Eleutherengona</taxon>
        <taxon>Raphignathae</taxon>
        <taxon>Tetranychoidea</taxon>
        <taxon>Tetranychidae</taxon>
        <taxon>Tetranychus</taxon>
    </lineage>
</organism>